<gene>
    <name evidence="1" type="ORF">EQG79_07220</name>
</gene>
<reference evidence="1 2" key="1">
    <citation type="submission" date="2019-01" db="EMBL/GenBank/DDBJ databases">
        <title>Spirosoma flava sp. nov., a propanil-degrading bacterium isolated from herbicide-contaminated soil.</title>
        <authorList>
            <person name="Zhang L."/>
            <person name="Jiang J.-D."/>
        </authorList>
    </citation>
    <scope>NUCLEOTIDE SEQUENCE [LARGE SCALE GENOMIC DNA]</scope>
    <source>
        <strain evidence="1 2">TY50</strain>
    </source>
</reference>
<sequence length="130" mass="15280">MAKRWTERLDSFTRAVGQLRSAAAKNDYTELERAGLIQVFEYTFALGWKLMQDYCREQGFEVNSPREAIQTALVARLITEPDGYEWLDALKQRNLLAHTYDEQRSLEAEALIKQRYLVIIERLYETCQQL</sequence>
<name>A0A4Q2UQ82_9BACT</name>
<comment type="caution">
    <text evidence="1">The sequence shown here is derived from an EMBL/GenBank/DDBJ whole genome shotgun (WGS) entry which is preliminary data.</text>
</comment>
<dbReference type="RefSeq" id="WP_129600924.1">
    <property type="nucleotide sequence ID" value="NZ_SBLB01000001.1"/>
</dbReference>
<accession>A0A4Q2UQ82</accession>
<dbReference type="Gene3D" id="1.20.120.330">
    <property type="entry name" value="Nucleotidyltransferases domain 2"/>
    <property type="match status" value="1"/>
</dbReference>
<proteinExistence type="predicted"/>
<evidence type="ECO:0000313" key="2">
    <source>
        <dbReference type="Proteomes" id="UP000290407"/>
    </source>
</evidence>
<dbReference type="SUPFAM" id="SSF81593">
    <property type="entry name" value="Nucleotidyltransferase substrate binding subunit/domain"/>
    <property type="match status" value="1"/>
</dbReference>
<dbReference type="Proteomes" id="UP000290407">
    <property type="component" value="Unassembled WGS sequence"/>
</dbReference>
<dbReference type="NCBIfam" id="TIGR01987">
    <property type="entry name" value="HI0074"/>
    <property type="match status" value="1"/>
</dbReference>
<dbReference type="InterPro" id="IPR010235">
    <property type="entry name" value="HepT"/>
</dbReference>
<keyword evidence="2" id="KW-1185">Reference proteome</keyword>
<organism evidence="1 2">
    <name type="scientific">Spirosoma sordidisoli</name>
    <dbReference type="NCBI Taxonomy" id="2502893"/>
    <lineage>
        <taxon>Bacteria</taxon>
        <taxon>Pseudomonadati</taxon>
        <taxon>Bacteroidota</taxon>
        <taxon>Cytophagia</taxon>
        <taxon>Cytophagales</taxon>
        <taxon>Cytophagaceae</taxon>
        <taxon>Spirosoma</taxon>
    </lineage>
</organism>
<dbReference type="Pfam" id="PF08780">
    <property type="entry name" value="NTase_sub_bind"/>
    <property type="match status" value="1"/>
</dbReference>
<evidence type="ECO:0000313" key="1">
    <source>
        <dbReference type="EMBL" id="RYC71907.1"/>
    </source>
</evidence>
<dbReference type="AlphaFoldDB" id="A0A4Q2UQ82"/>
<protein>
    <submittedName>
        <fullName evidence="1">Nucleotidyltransferase</fullName>
    </submittedName>
</protein>
<dbReference type="EMBL" id="SBLB01000001">
    <property type="protein sequence ID" value="RYC71907.1"/>
    <property type="molecule type" value="Genomic_DNA"/>
</dbReference>
<keyword evidence="1" id="KW-0808">Transferase</keyword>
<dbReference type="GO" id="GO:0016740">
    <property type="term" value="F:transferase activity"/>
    <property type="evidence" value="ECO:0007669"/>
    <property type="project" value="UniProtKB-KW"/>
</dbReference>